<feature type="transmembrane region" description="Helical" evidence="2">
    <location>
        <begin position="31"/>
        <end position="51"/>
    </location>
</feature>
<dbReference type="PANTHER" id="PTHR35024">
    <property type="entry name" value="HYPOTHETICAL CYTOSOLIC PROTEIN"/>
    <property type="match status" value="1"/>
</dbReference>
<evidence type="ECO:0000313" key="4">
    <source>
        <dbReference type="Proteomes" id="UP000464053"/>
    </source>
</evidence>
<comment type="similarity">
    <text evidence="1">Belongs to the bactofilin family.</text>
</comment>
<dbReference type="Pfam" id="PF04519">
    <property type="entry name" value="Bactofilin"/>
    <property type="match status" value="1"/>
</dbReference>
<gene>
    <name evidence="3" type="ORF">C7M51_02637</name>
</gene>
<sequence length="241" mass="26523">MNYNLLWGIWLSWAVALLAYCLEWANAWELLTWLVIIALTVIAFFITLFFIRTLKSDKGLTMFKRKDNFPENNYEPEKPESIIYPEPPPAPTNKESVSAAIVVDREATIIPSSCHINGEIKASGDMKINGSIDGKIMAEKTVYVLGQGTVEGEIYAAKVVVDGKVKGLCASAIVEINANGLMDGTIESDDLSINKNGRFYGVSKPGGAKKEMSENKSANKESGVEKLTMIQQVLDNVQEKL</sequence>
<reference evidence="3 4" key="1">
    <citation type="submission" date="2018-03" db="EMBL/GenBank/DDBJ databases">
        <title>Pantoea intestinalis SRCM103226 isolated form the mealworm.</title>
        <authorList>
            <person name="Jeong D.-Y."/>
            <person name="Kim J.W."/>
        </authorList>
    </citation>
    <scope>NUCLEOTIDE SEQUENCE [LARGE SCALE GENOMIC DNA]</scope>
    <source>
        <strain evidence="3 4">SRCM103226</strain>
    </source>
</reference>
<protein>
    <recommendedName>
        <fullName evidence="5">Polymer-forming cytoskeletal</fullName>
    </recommendedName>
</protein>
<dbReference type="PANTHER" id="PTHR35024:SF4">
    <property type="entry name" value="POLYMER-FORMING CYTOSKELETAL PROTEIN"/>
    <property type="match status" value="1"/>
</dbReference>
<dbReference type="InterPro" id="IPR007607">
    <property type="entry name" value="BacA/B"/>
</dbReference>
<keyword evidence="2" id="KW-0812">Transmembrane</keyword>
<name>A0A6P1Q065_9GAMM</name>
<keyword evidence="4" id="KW-1185">Reference proteome</keyword>
<evidence type="ECO:0000313" key="3">
    <source>
        <dbReference type="EMBL" id="QHM72326.1"/>
    </source>
</evidence>
<keyword evidence="2" id="KW-1133">Transmembrane helix</keyword>
<accession>A0A6P1Q065</accession>
<evidence type="ECO:0000256" key="2">
    <source>
        <dbReference type="SAM" id="Phobius"/>
    </source>
</evidence>
<keyword evidence="2" id="KW-0472">Membrane</keyword>
<proteinExistence type="inferred from homology"/>
<evidence type="ECO:0008006" key="5">
    <source>
        <dbReference type="Google" id="ProtNLM"/>
    </source>
</evidence>
<dbReference type="AlphaFoldDB" id="A0A6P1Q065"/>
<evidence type="ECO:0000256" key="1">
    <source>
        <dbReference type="ARBA" id="ARBA00044755"/>
    </source>
</evidence>
<dbReference type="Proteomes" id="UP000464053">
    <property type="component" value="Chromosome"/>
</dbReference>
<dbReference type="KEGG" id="mint:C7M51_02637"/>
<dbReference type="EMBL" id="CP028271">
    <property type="protein sequence ID" value="QHM72326.1"/>
    <property type="molecule type" value="Genomic_DNA"/>
</dbReference>
<organism evidence="3 4">
    <name type="scientific">Mixta intestinalis</name>
    <dbReference type="NCBI Taxonomy" id="1615494"/>
    <lineage>
        <taxon>Bacteria</taxon>
        <taxon>Pseudomonadati</taxon>
        <taxon>Pseudomonadota</taxon>
        <taxon>Gammaproteobacteria</taxon>
        <taxon>Enterobacterales</taxon>
        <taxon>Erwiniaceae</taxon>
        <taxon>Mixta</taxon>
    </lineage>
</organism>